<dbReference type="AlphaFoldDB" id="A0A551YDT0"/>
<dbReference type="PANTHER" id="PTHR34610">
    <property type="entry name" value="SSL7007 PROTEIN"/>
    <property type="match status" value="1"/>
</dbReference>
<organism evidence="2 3">
    <name type="scientific">Microcystis aeruginosa Ma_QC_C_20070703_M131</name>
    <dbReference type="NCBI Taxonomy" id="2486263"/>
    <lineage>
        <taxon>Bacteria</taxon>
        <taxon>Bacillati</taxon>
        <taxon>Cyanobacteriota</taxon>
        <taxon>Cyanophyceae</taxon>
        <taxon>Oscillatoriophycideae</taxon>
        <taxon>Chroococcales</taxon>
        <taxon>Microcystaceae</taxon>
        <taxon>Microcystis</taxon>
    </lineage>
</organism>
<feature type="domain" description="PIN" evidence="1">
    <location>
        <begin position="8"/>
        <end position="107"/>
    </location>
</feature>
<name>A0A551YDT0_MICAE</name>
<evidence type="ECO:0000313" key="3">
    <source>
        <dbReference type="Proteomes" id="UP000316443"/>
    </source>
</evidence>
<dbReference type="PANTHER" id="PTHR34610:SF3">
    <property type="entry name" value="SSL7007 PROTEIN"/>
    <property type="match status" value="1"/>
</dbReference>
<dbReference type="Proteomes" id="UP000316443">
    <property type="component" value="Unassembled WGS sequence"/>
</dbReference>
<gene>
    <name evidence="2" type="ORF">EWV85_05070</name>
</gene>
<comment type="caution">
    <text evidence="2">The sequence shown here is derived from an EMBL/GenBank/DDBJ whole genome shotgun (WGS) entry which is preliminary data.</text>
</comment>
<evidence type="ECO:0000259" key="1">
    <source>
        <dbReference type="Pfam" id="PF13470"/>
    </source>
</evidence>
<dbReference type="Pfam" id="PF13470">
    <property type="entry name" value="PIN_3"/>
    <property type="match status" value="1"/>
</dbReference>
<sequence>MDNKPPIKVIIDTNLWISFLIGKQLAKTLVPIFSPQLLNEINLVTKRPKLQKHFPQSKVQELLELLSIIGLCIETKSKINICRDAKDNYLLALAKDSQADFLITGDQDLLILQQFGITKIVTYQQFLVICRLG</sequence>
<proteinExistence type="predicted"/>
<protein>
    <submittedName>
        <fullName evidence="2">Putative toxin-antitoxin system toxin component, PIN family</fullName>
    </submittedName>
</protein>
<dbReference type="SUPFAM" id="SSF88723">
    <property type="entry name" value="PIN domain-like"/>
    <property type="match status" value="1"/>
</dbReference>
<evidence type="ECO:0000313" key="2">
    <source>
        <dbReference type="EMBL" id="TRT59131.1"/>
    </source>
</evidence>
<dbReference type="InterPro" id="IPR002716">
    <property type="entry name" value="PIN_dom"/>
</dbReference>
<dbReference type="InterPro" id="IPR029060">
    <property type="entry name" value="PIN-like_dom_sf"/>
</dbReference>
<dbReference type="NCBIfam" id="TIGR00305">
    <property type="entry name" value="putative toxin-antitoxin system toxin component, PIN family"/>
    <property type="match status" value="1"/>
</dbReference>
<accession>A0A551YDT0</accession>
<dbReference type="InterPro" id="IPR002850">
    <property type="entry name" value="PIN_toxin-like"/>
</dbReference>
<reference evidence="2 3" key="1">
    <citation type="submission" date="2019-01" db="EMBL/GenBank/DDBJ databases">
        <title>Coherence of Microcystis species and biogeography revealed through population genomics.</title>
        <authorList>
            <person name="Perez-Carrascal O.M."/>
            <person name="Terrat Y."/>
            <person name="Giani A."/>
            <person name="Fortin N."/>
            <person name="Tromas N."/>
            <person name="Shapiro B.J."/>
        </authorList>
    </citation>
    <scope>NUCLEOTIDE SEQUENCE [LARGE SCALE GENOMIC DNA]</scope>
    <source>
        <strain evidence="2">Ma_QC_C_20070703_M131</strain>
    </source>
</reference>
<dbReference type="EMBL" id="SFCA01000059">
    <property type="protein sequence ID" value="TRT59131.1"/>
    <property type="molecule type" value="Genomic_DNA"/>
</dbReference>